<feature type="compositionally biased region" description="Polar residues" evidence="1">
    <location>
        <begin position="36"/>
        <end position="48"/>
    </location>
</feature>
<feature type="region of interest" description="Disordered" evidence="1">
    <location>
        <begin position="21"/>
        <end position="48"/>
    </location>
</feature>
<dbReference type="OMA" id="HARKAMS"/>
<reference evidence="3" key="1">
    <citation type="journal article" date="2017" name="Nat. Ecol. Evol.">
        <title>Genome expansion and lineage-specific genetic innovations in the forest pathogenic fungi Armillaria.</title>
        <authorList>
            <person name="Sipos G."/>
            <person name="Prasanna A.N."/>
            <person name="Walter M.C."/>
            <person name="O'Connor E."/>
            <person name="Balint B."/>
            <person name="Krizsan K."/>
            <person name="Kiss B."/>
            <person name="Hess J."/>
            <person name="Varga T."/>
            <person name="Slot J."/>
            <person name="Riley R."/>
            <person name="Boka B."/>
            <person name="Rigling D."/>
            <person name="Barry K."/>
            <person name="Lee J."/>
            <person name="Mihaltcheva S."/>
            <person name="LaButti K."/>
            <person name="Lipzen A."/>
            <person name="Waldron R."/>
            <person name="Moloney N.M."/>
            <person name="Sperisen C."/>
            <person name="Kredics L."/>
            <person name="Vagvoelgyi C."/>
            <person name="Patrignani A."/>
            <person name="Fitzpatrick D."/>
            <person name="Nagy I."/>
            <person name="Doyle S."/>
            <person name="Anderson J.B."/>
            <person name="Grigoriev I.V."/>
            <person name="Gueldener U."/>
            <person name="Muensterkoetter M."/>
            <person name="Nagy L.G."/>
        </authorList>
    </citation>
    <scope>NUCLEOTIDE SEQUENCE [LARGE SCALE GENOMIC DNA]</scope>
    <source>
        <strain evidence="3">Ar21-2</strain>
    </source>
</reference>
<feature type="compositionally biased region" description="Low complexity" evidence="1">
    <location>
        <begin position="448"/>
        <end position="478"/>
    </location>
</feature>
<evidence type="ECO:0000313" key="2">
    <source>
        <dbReference type="EMBL" id="PBK97387.1"/>
    </source>
</evidence>
<dbReference type="Proteomes" id="UP000217790">
    <property type="component" value="Unassembled WGS sequence"/>
</dbReference>
<dbReference type="InParanoid" id="A0A2H3E7P6"/>
<dbReference type="SUPFAM" id="SSF54928">
    <property type="entry name" value="RNA-binding domain, RBD"/>
    <property type="match status" value="1"/>
</dbReference>
<dbReference type="InterPro" id="IPR035979">
    <property type="entry name" value="RBD_domain_sf"/>
</dbReference>
<evidence type="ECO:0000256" key="1">
    <source>
        <dbReference type="SAM" id="MobiDB-lite"/>
    </source>
</evidence>
<feature type="region of interest" description="Disordered" evidence="1">
    <location>
        <begin position="425"/>
        <end position="490"/>
    </location>
</feature>
<name>A0A2H3E7P6_ARMGA</name>
<keyword evidence="3" id="KW-1185">Reference proteome</keyword>
<proteinExistence type="predicted"/>
<dbReference type="EMBL" id="KZ293649">
    <property type="protein sequence ID" value="PBK97387.1"/>
    <property type="molecule type" value="Genomic_DNA"/>
</dbReference>
<feature type="compositionally biased region" description="Polar residues" evidence="1">
    <location>
        <begin position="426"/>
        <end position="444"/>
    </location>
</feature>
<protein>
    <recommendedName>
        <fullName evidence="4">RRM domain-containing protein</fullName>
    </recommendedName>
</protein>
<dbReference type="GO" id="GO:0003676">
    <property type="term" value="F:nucleic acid binding"/>
    <property type="evidence" value="ECO:0007669"/>
    <property type="project" value="InterPro"/>
</dbReference>
<dbReference type="AlphaFoldDB" id="A0A2H3E7P6"/>
<gene>
    <name evidence="2" type="ORF">ARMGADRAFT_1075879</name>
</gene>
<accession>A0A2H3E7P6</accession>
<evidence type="ECO:0008006" key="4">
    <source>
        <dbReference type="Google" id="ProtNLM"/>
    </source>
</evidence>
<evidence type="ECO:0000313" key="3">
    <source>
        <dbReference type="Proteomes" id="UP000217790"/>
    </source>
</evidence>
<organism evidence="2 3">
    <name type="scientific">Armillaria gallica</name>
    <name type="common">Bulbous honey fungus</name>
    <name type="synonym">Armillaria bulbosa</name>
    <dbReference type="NCBI Taxonomy" id="47427"/>
    <lineage>
        <taxon>Eukaryota</taxon>
        <taxon>Fungi</taxon>
        <taxon>Dikarya</taxon>
        <taxon>Basidiomycota</taxon>
        <taxon>Agaricomycotina</taxon>
        <taxon>Agaricomycetes</taxon>
        <taxon>Agaricomycetidae</taxon>
        <taxon>Agaricales</taxon>
        <taxon>Marasmiineae</taxon>
        <taxon>Physalacriaceae</taxon>
        <taxon>Armillaria</taxon>
    </lineage>
</organism>
<sequence>MLHSIQRRCLNRPFRLSRALSTASRGARAPRDAESRSPQTQSSGSRSPFTRSLYIYDLQEDYDPTAVIGAIDEEPIHRISLGKDDMYVNFWSPNQASRVLNRTGGTLSVLGWDSSLRFNKSPQDMLSASSVAHLGIAHTTRAIFVFGESVQDKSLEEWRELALQYGPLEGVRFGKQKDDSTYLVITFLSSEHARKAMSGLKNRHTVKYRRDFEASNKPDVMRRVLLSGLSSTLSTPVLTNHVLDTIASVGHGEKIIKFSRSGPKIGKAVIDFTLPSQAKLFYDSFRAANTNPYGLTVELQPTRPVNPFLYQAIHCGASRTIRLYTEKDEIPRDKLMEDFNLLGRVTQIYSKQGIALITFSSLFDALKAISDLAAGRHTLIGYKGLPVSFSKNDLQVPLKSAIIAEPNGIRDEEVDWKAERADPARNTANVVAQETSPVDASSLEQALETTPTPSEVVETAAAEQDTAAPADVAAESPAKTTEPVPSISSS</sequence>
<dbReference type="OrthoDB" id="2902985at2759"/>